<dbReference type="EC" id="1.1.1.169" evidence="3 10"/>
<feature type="domain" description="Ketopantoate reductase C-terminal" evidence="12">
    <location>
        <begin position="173"/>
        <end position="294"/>
    </location>
</feature>
<evidence type="ECO:0000259" key="11">
    <source>
        <dbReference type="Pfam" id="PF02558"/>
    </source>
</evidence>
<keyword evidence="7 10" id="KW-0560">Oxidoreductase</keyword>
<protein>
    <recommendedName>
        <fullName evidence="4 10">2-dehydropantoate 2-reductase</fullName>
        <ecNumber evidence="3 10">1.1.1.169</ecNumber>
    </recommendedName>
    <alternativeName>
        <fullName evidence="8 10">Ketopantoate reductase</fullName>
    </alternativeName>
</protein>
<dbReference type="Pfam" id="PF02558">
    <property type="entry name" value="ApbA"/>
    <property type="match status" value="1"/>
</dbReference>
<dbReference type="GO" id="GO:0050661">
    <property type="term" value="F:NADP binding"/>
    <property type="evidence" value="ECO:0007669"/>
    <property type="project" value="TreeGrafter"/>
</dbReference>
<keyword evidence="6 10" id="KW-0521">NADP</keyword>
<dbReference type="Pfam" id="PF08546">
    <property type="entry name" value="ApbA_C"/>
    <property type="match status" value="1"/>
</dbReference>
<dbReference type="RefSeq" id="WP_206558833.1">
    <property type="nucleotide sequence ID" value="NZ_JAFKCZ010000001.1"/>
</dbReference>
<proteinExistence type="inferred from homology"/>
<evidence type="ECO:0000259" key="12">
    <source>
        <dbReference type="Pfam" id="PF08546"/>
    </source>
</evidence>
<dbReference type="AlphaFoldDB" id="A0A939DC31"/>
<dbReference type="InterPro" id="IPR013328">
    <property type="entry name" value="6PGD_dom2"/>
</dbReference>
<dbReference type="GO" id="GO:0008677">
    <property type="term" value="F:2-dehydropantoate 2-reductase activity"/>
    <property type="evidence" value="ECO:0007669"/>
    <property type="project" value="UniProtKB-EC"/>
</dbReference>
<dbReference type="GO" id="GO:0015940">
    <property type="term" value="P:pantothenate biosynthetic process"/>
    <property type="evidence" value="ECO:0007669"/>
    <property type="project" value="UniProtKB-KW"/>
</dbReference>
<dbReference type="SUPFAM" id="SSF48179">
    <property type="entry name" value="6-phosphogluconate dehydrogenase C-terminal domain-like"/>
    <property type="match status" value="1"/>
</dbReference>
<evidence type="ECO:0000313" key="14">
    <source>
        <dbReference type="Proteomes" id="UP000664303"/>
    </source>
</evidence>
<dbReference type="NCBIfam" id="TIGR00745">
    <property type="entry name" value="apbA_panE"/>
    <property type="match status" value="1"/>
</dbReference>
<evidence type="ECO:0000313" key="13">
    <source>
        <dbReference type="EMBL" id="MBN7795411.1"/>
    </source>
</evidence>
<dbReference type="InterPro" id="IPR050838">
    <property type="entry name" value="Ketopantoate_reductase"/>
</dbReference>
<evidence type="ECO:0000256" key="10">
    <source>
        <dbReference type="RuleBase" id="RU362068"/>
    </source>
</evidence>
<comment type="function">
    <text evidence="10">Catalyzes the NADPH-dependent reduction of ketopantoate into pantoic acid.</text>
</comment>
<dbReference type="SUPFAM" id="SSF51735">
    <property type="entry name" value="NAD(P)-binding Rossmann-fold domains"/>
    <property type="match status" value="1"/>
</dbReference>
<comment type="similarity">
    <text evidence="2 10">Belongs to the ketopantoate reductase family.</text>
</comment>
<name>A0A939DC31_9GAMM</name>
<dbReference type="InterPro" id="IPR013332">
    <property type="entry name" value="KPR_N"/>
</dbReference>
<dbReference type="PANTHER" id="PTHR43765:SF2">
    <property type="entry name" value="2-DEHYDROPANTOATE 2-REDUCTASE"/>
    <property type="match status" value="1"/>
</dbReference>
<evidence type="ECO:0000256" key="4">
    <source>
        <dbReference type="ARBA" id="ARBA00019465"/>
    </source>
</evidence>
<dbReference type="PANTHER" id="PTHR43765">
    <property type="entry name" value="2-DEHYDROPANTOATE 2-REDUCTASE-RELATED"/>
    <property type="match status" value="1"/>
</dbReference>
<evidence type="ECO:0000256" key="2">
    <source>
        <dbReference type="ARBA" id="ARBA00007870"/>
    </source>
</evidence>
<dbReference type="GO" id="GO:0005737">
    <property type="term" value="C:cytoplasm"/>
    <property type="evidence" value="ECO:0007669"/>
    <property type="project" value="TreeGrafter"/>
</dbReference>
<comment type="catalytic activity">
    <reaction evidence="9 10">
        <text>(R)-pantoate + NADP(+) = 2-dehydropantoate + NADPH + H(+)</text>
        <dbReference type="Rhea" id="RHEA:16233"/>
        <dbReference type="ChEBI" id="CHEBI:11561"/>
        <dbReference type="ChEBI" id="CHEBI:15378"/>
        <dbReference type="ChEBI" id="CHEBI:15980"/>
        <dbReference type="ChEBI" id="CHEBI:57783"/>
        <dbReference type="ChEBI" id="CHEBI:58349"/>
        <dbReference type="EC" id="1.1.1.169"/>
    </reaction>
</comment>
<dbReference type="InterPro" id="IPR013752">
    <property type="entry name" value="KPA_reductase"/>
</dbReference>
<accession>A0A939DC31</accession>
<evidence type="ECO:0000256" key="3">
    <source>
        <dbReference type="ARBA" id="ARBA00013014"/>
    </source>
</evidence>
<reference evidence="13" key="1">
    <citation type="submission" date="2021-02" db="EMBL/GenBank/DDBJ databases">
        <title>PHA producing bacteria isolated from coastal sediment in Guangdong, Shenzhen.</title>
        <authorList>
            <person name="Zheng W."/>
            <person name="Yu S."/>
            <person name="Huang Y."/>
        </authorList>
    </citation>
    <scope>NUCLEOTIDE SEQUENCE</scope>
    <source>
        <strain evidence="13">TN14-10</strain>
    </source>
</reference>
<comment type="pathway">
    <text evidence="1 10">Cofactor biosynthesis; (R)-pantothenate biosynthesis; (R)-pantoate from 3-methyl-2-oxobutanoate: step 2/2.</text>
</comment>
<evidence type="ECO:0000256" key="6">
    <source>
        <dbReference type="ARBA" id="ARBA00022857"/>
    </source>
</evidence>
<dbReference type="Proteomes" id="UP000664303">
    <property type="component" value="Unassembled WGS sequence"/>
</dbReference>
<dbReference type="InterPro" id="IPR036291">
    <property type="entry name" value="NAD(P)-bd_dom_sf"/>
</dbReference>
<sequence length="301" mass="31840">MPAHWHILGTGAMGCLFASYLARQRIPLTLLPRQPAEPGDITLVVDGLGGGHRYQLPWETAGSDGPISHLLVTTKAYDVAPAVASVAHRLRPDTVVLLMANGIGFEREVRARVPGLAPTLGTTTEGAYREARWRVRHAGRGATRIGLPGGAGAPAWFANWRAAVPDCHWDMAIEQALWRKLAINCAINPLTALHGCANGQLGADPGLAAQVRALCAEIERIGIAAGQASAVTDLEAAVFAVIAGTADNQSSMLQDVRAGRRTEIDYITGHLLATATAHGLDAPRNRELMDKITAQEPSADA</sequence>
<evidence type="ECO:0000256" key="8">
    <source>
        <dbReference type="ARBA" id="ARBA00032024"/>
    </source>
</evidence>
<dbReference type="Gene3D" id="1.10.1040.10">
    <property type="entry name" value="N-(1-d-carboxylethyl)-l-norvaline Dehydrogenase, domain 2"/>
    <property type="match status" value="1"/>
</dbReference>
<dbReference type="InterPro" id="IPR003710">
    <property type="entry name" value="ApbA"/>
</dbReference>
<feature type="domain" description="Ketopantoate reductase N-terminal" evidence="11">
    <location>
        <begin position="5"/>
        <end position="147"/>
    </location>
</feature>
<evidence type="ECO:0000256" key="7">
    <source>
        <dbReference type="ARBA" id="ARBA00023002"/>
    </source>
</evidence>
<dbReference type="EMBL" id="JAFKCZ010000001">
    <property type="protein sequence ID" value="MBN7795411.1"/>
    <property type="molecule type" value="Genomic_DNA"/>
</dbReference>
<evidence type="ECO:0000256" key="1">
    <source>
        <dbReference type="ARBA" id="ARBA00004994"/>
    </source>
</evidence>
<gene>
    <name evidence="13" type="ORF">JYP50_02340</name>
</gene>
<dbReference type="InterPro" id="IPR008927">
    <property type="entry name" value="6-PGluconate_DH-like_C_sf"/>
</dbReference>
<evidence type="ECO:0000256" key="9">
    <source>
        <dbReference type="ARBA" id="ARBA00048793"/>
    </source>
</evidence>
<organism evidence="13 14">
    <name type="scientific">Parahaliea mediterranea</name>
    <dbReference type="NCBI Taxonomy" id="651086"/>
    <lineage>
        <taxon>Bacteria</taxon>
        <taxon>Pseudomonadati</taxon>
        <taxon>Pseudomonadota</taxon>
        <taxon>Gammaproteobacteria</taxon>
        <taxon>Cellvibrionales</taxon>
        <taxon>Halieaceae</taxon>
        <taxon>Parahaliea</taxon>
    </lineage>
</organism>
<keyword evidence="5 10" id="KW-0566">Pantothenate biosynthesis</keyword>
<keyword evidence="14" id="KW-1185">Reference proteome</keyword>
<evidence type="ECO:0000256" key="5">
    <source>
        <dbReference type="ARBA" id="ARBA00022655"/>
    </source>
</evidence>
<comment type="caution">
    <text evidence="13">The sequence shown here is derived from an EMBL/GenBank/DDBJ whole genome shotgun (WGS) entry which is preliminary data.</text>
</comment>
<dbReference type="Gene3D" id="3.40.50.720">
    <property type="entry name" value="NAD(P)-binding Rossmann-like Domain"/>
    <property type="match status" value="1"/>
</dbReference>